<dbReference type="AlphaFoldDB" id="A0A1I7YU27"/>
<proteinExistence type="predicted"/>
<keyword evidence="1" id="KW-1185">Reference proteome</keyword>
<evidence type="ECO:0000313" key="1">
    <source>
        <dbReference type="Proteomes" id="UP000095287"/>
    </source>
</evidence>
<evidence type="ECO:0000313" key="2">
    <source>
        <dbReference type="WBParaSite" id="L893_g19706.t1"/>
    </source>
</evidence>
<protein>
    <submittedName>
        <fullName evidence="2">Uncharacterized protein</fullName>
    </submittedName>
</protein>
<dbReference type="WBParaSite" id="L893_g19706.t1">
    <property type="protein sequence ID" value="L893_g19706.t1"/>
    <property type="gene ID" value="L893_g19706"/>
</dbReference>
<dbReference type="Proteomes" id="UP000095287">
    <property type="component" value="Unplaced"/>
</dbReference>
<accession>A0A1I7YU27</accession>
<organism evidence="1 2">
    <name type="scientific">Steinernema glaseri</name>
    <dbReference type="NCBI Taxonomy" id="37863"/>
    <lineage>
        <taxon>Eukaryota</taxon>
        <taxon>Metazoa</taxon>
        <taxon>Ecdysozoa</taxon>
        <taxon>Nematoda</taxon>
        <taxon>Chromadorea</taxon>
        <taxon>Rhabditida</taxon>
        <taxon>Tylenchina</taxon>
        <taxon>Panagrolaimomorpha</taxon>
        <taxon>Strongyloidoidea</taxon>
        <taxon>Steinernematidae</taxon>
        <taxon>Steinernema</taxon>
    </lineage>
</organism>
<sequence>MGNSDNNAEVVESTWEQRRRRGFSKLSSIAEFSGCLRQEPKEFCSISHGSLPGRSIVQGVGKRSPTVIERGNGRW</sequence>
<name>A0A1I7YU27_9BILA</name>
<reference evidence="2" key="1">
    <citation type="submission" date="2016-11" db="UniProtKB">
        <authorList>
            <consortium name="WormBaseParasite"/>
        </authorList>
    </citation>
    <scope>IDENTIFICATION</scope>
</reference>